<proteinExistence type="predicted"/>
<gene>
    <name evidence="2" type="ORF">QZM70_14625</name>
</gene>
<keyword evidence="3" id="KW-1185">Reference proteome</keyword>
<dbReference type="EMBL" id="JAUJQL010000007">
    <property type="protein sequence ID" value="MDN7524174.1"/>
    <property type="molecule type" value="Genomic_DNA"/>
</dbReference>
<name>A0ABT8NRG9_9BURK</name>
<comment type="caution">
    <text evidence="2">The sequence shown here is derived from an EMBL/GenBank/DDBJ whole genome shotgun (WGS) entry which is preliminary data.</text>
</comment>
<accession>A0ABT8NRG9</accession>
<dbReference type="RefSeq" id="WP_301770976.1">
    <property type="nucleotide sequence ID" value="NZ_JAUJQL010000007.1"/>
</dbReference>
<protein>
    <recommendedName>
        <fullName evidence="4">Lysozyme inhibitor LprI N-terminal domain-containing protein</fullName>
    </recommendedName>
</protein>
<evidence type="ECO:0000256" key="1">
    <source>
        <dbReference type="SAM" id="Phobius"/>
    </source>
</evidence>
<sequence>MSLHQNHPQPKNGISISVGAAVTGGITLLVAVASALGVTYAQGVQYGKDSAHSECRAAIDDLDSTKKKLTDTQASLDVTIKNLISWREAYEGSQRAIADQASQIAVLNGRVKASNQCDFLRQQFDYYQTQLNLNNWSADSPRREELMTGRRELLARMESCTRL</sequence>
<evidence type="ECO:0000313" key="3">
    <source>
        <dbReference type="Proteomes" id="UP001172217"/>
    </source>
</evidence>
<keyword evidence="1" id="KW-0812">Transmembrane</keyword>
<reference evidence="2" key="1">
    <citation type="submission" date="2023-07" db="EMBL/GenBank/DDBJ databases">
        <title>A collection of bacterial strains from the Burkholderia cepacia Research Laboratory and Repository.</title>
        <authorList>
            <person name="Lipuma J."/>
            <person name="Spilker T."/>
            <person name="Caverly L."/>
        </authorList>
    </citation>
    <scope>NUCLEOTIDE SEQUENCE</scope>
    <source>
        <strain evidence="2">AU45194</strain>
    </source>
</reference>
<keyword evidence="1" id="KW-0472">Membrane</keyword>
<evidence type="ECO:0008006" key="4">
    <source>
        <dbReference type="Google" id="ProtNLM"/>
    </source>
</evidence>
<dbReference type="Proteomes" id="UP001172217">
    <property type="component" value="Unassembled WGS sequence"/>
</dbReference>
<feature type="transmembrane region" description="Helical" evidence="1">
    <location>
        <begin position="20"/>
        <end position="41"/>
    </location>
</feature>
<organism evidence="2 3">
    <name type="scientific">Burkholderia orbicola</name>
    <dbReference type="NCBI Taxonomy" id="2978683"/>
    <lineage>
        <taxon>Bacteria</taxon>
        <taxon>Pseudomonadati</taxon>
        <taxon>Pseudomonadota</taxon>
        <taxon>Betaproteobacteria</taxon>
        <taxon>Burkholderiales</taxon>
        <taxon>Burkholderiaceae</taxon>
        <taxon>Burkholderia</taxon>
        <taxon>Burkholderia cepacia complex</taxon>
    </lineage>
</organism>
<evidence type="ECO:0000313" key="2">
    <source>
        <dbReference type="EMBL" id="MDN7524174.1"/>
    </source>
</evidence>
<keyword evidence="1" id="KW-1133">Transmembrane helix</keyword>